<dbReference type="OrthoDB" id="14549at10239"/>
<evidence type="ECO:0000256" key="2">
    <source>
        <dbReference type="ARBA" id="ARBA00023002"/>
    </source>
</evidence>
<sequence length="233" mass="27256">MTKNPRNNKPKKILDSSYKSKTIWQNYIDALFETFPQLEISEVWAKWDGGNVTKDGGDAKLTANIRTGEHFLKAREAHIVDPNSDIYNTILYPKTGADLPCFGMDLMKFSDKKVIIVFDFQHPREKYLFSVDGLPEDDGKYRFFEMGNHFSKNIFVRYCKPDEVDQYLDTFKLYLTKYKEMIDNNKPVGEDTTVYSDFDTYMTELDPVRGYMKNKFGEGRSEAFVNDFLFSYK</sequence>
<dbReference type="GO" id="GO:0010024">
    <property type="term" value="P:phytochromobilin biosynthetic process"/>
    <property type="evidence" value="ECO:0007669"/>
    <property type="project" value="InterPro"/>
</dbReference>
<dbReference type="KEGG" id="vg:3294481"/>
<organism evidence="3 4">
    <name type="scientific">Prochlorococcus phage P-SSM2</name>
    <dbReference type="NCBI Taxonomy" id="268746"/>
    <lineage>
        <taxon>Viruses</taxon>
        <taxon>Duplodnaviria</taxon>
        <taxon>Heunggongvirae</taxon>
        <taxon>Uroviricota</taxon>
        <taxon>Caudoviricetes</taxon>
        <taxon>Pantevenvirales</taxon>
        <taxon>Kyanoviridae</taxon>
        <taxon>Salacisavirus</taxon>
        <taxon>Salacisavirus pssm2</taxon>
    </lineage>
</organism>
<keyword evidence="2" id="KW-0560">Oxidoreductase</keyword>
<dbReference type="InterPro" id="IPR009249">
    <property type="entry name" value="Ferredoxin-dep_bilin_Rdtase"/>
</dbReference>
<dbReference type="Gene3D" id="3.40.1500.20">
    <property type="match status" value="1"/>
</dbReference>
<name>D1LVM5_BPPRM</name>
<dbReference type="RefSeq" id="YP_214290.1">
    <property type="nucleotide sequence ID" value="NC_006883.2"/>
</dbReference>
<evidence type="ECO:0000313" key="4">
    <source>
        <dbReference type="Proteomes" id="UP000013923"/>
    </source>
</evidence>
<gene>
    <name evidence="3" type="ORF">PCMG_00058</name>
</gene>
<dbReference type="EMBL" id="GU071092">
    <property type="protein sequence ID" value="ACY75934.1"/>
    <property type="molecule type" value="Genomic_DNA"/>
</dbReference>
<protein>
    <submittedName>
        <fullName evidence="3">Phycoerythrobilin synthase</fullName>
    </submittedName>
</protein>
<dbReference type="GO" id="GO:0050897">
    <property type="term" value="F:cobalt ion binding"/>
    <property type="evidence" value="ECO:0007669"/>
    <property type="project" value="InterPro"/>
</dbReference>
<reference evidence="3 4" key="1">
    <citation type="submission" date="2009-10" db="EMBL/GenBank/DDBJ databases">
        <title>The Genome Sequence of Prochlorococcus phage P-SSM2.</title>
        <authorList>
            <consortium name="The Broad Institute Genome Sequencing Platform"/>
            <person name="Henn M.R."/>
            <person name="Sullivan M.S."/>
            <person name="Osburne M.S."/>
            <person name="Levin J."/>
            <person name="Malboeuf C."/>
            <person name="Casali M."/>
            <person name="Russ C."/>
            <person name="Lennon N."/>
            <person name="Chapman S.B."/>
            <person name="Erlich R."/>
            <person name="Young S.K."/>
            <person name="Koehrsen M."/>
            <person name="Yandava C."/>
            <person name="Zeng Q."/>
            <person name="Alvarado L."/>
            <person name="Anderson S."/>
            <person name="Berlin A."/>
            <person name="Borenstein D."/>
            <person name="Chen Z."/>
            <person name="Engels R."/>
            <person name="Freedman E."/>
            <person name="Gellesch M."/>
            <person name="Goldberg J."/>
            <person name="Green L."/>
            <person name="Griggs A."/>
            <person name="Gujja S."/>
            <person name="Heilman E.R."/>
            <person name="Heiman D."/>
            <person name="Hepburn T."/>
            <person name="Howarth C."/>
            <person name="Jen D."/>
            <person name="Larson L."/>
            <person name="Lewis B."/>
            <person name="Mehta T."/>
            <person name="Park D."/>
            <person name="Pearson M."/>
            <person name="Richards J."/>
            <person name="Rizzolo K."/>
            <person name="Roberts A."/>
            <person name="Ryan E."/>
            <person name="Saif S."/>
            <person name="Shea T."/>
            <person name="Shenoy N."/>
            <person name="Sisk P."/>
            <person name="Stolte C."/>
            <person name="Sykes S."/>
            <person name="Walk T."/>
            <person name="White J."/>
            <person name="Yu Q."/>
            <person name="Coleman M.L."/>
            <person name="Huang K.H."/>
            <person name="Weigele P.R."/>
            <person name="DeFrancesco A.S."/>
            <person name="Kern S.E."/>
            <person name="Thompson L.R."/>
            <person name="Fu R."/>
            <person name="Hombeck B."/>
            <person name="Chisholm S.W."/>
            <person name="Haas B."/>
            <person name="Nusbaum C."/>
            <person name="Birren B."/>
        </authorList>
    </citation>
    <scope>NUCLEOTIDE SEQUENCE [LARGE SCALE GENOMIC DNA]</scope>
    <source>
        <strain evidence="3">P-SSM2</strain>
    </source>
</reference>
<comment type="similarity">
    <text evidence="1">Belongs to the HY2 family.</text>
</comment>
<dbReference type="Proteomes" id="UP000013923">
    <property type="component" value="Genome"/>
</dbReference>
<proteinExistence type="inferred from homology"/>
<dbReference type="Pfam" id="PF05996">
    <property type="entry name" value="Fe_bilin_red"/>
    <property type="match status" value="1"/>
</dbReference>
<accession>D1LVM5</accession>
<dbReference type="GO" id="GO:0016636">
    <property type="term" value="F:oxidoreductase activity, acting on the CH-CH group of donors, iron-sulfur protein as acceptor"/>
    <property type="evidence" value="ECO:0007669"/>
    <property type="project" value="InterPro"/>
</dbReference>
<dbReference type="PANTHER" id="PTHR34557">
    <property type="entry name" value="PHYTOCHROMOBILIN:FERREDOXIN OXIDOREDUCTASE, CHLOROPLASTIC"/>
    <property type="match status" value="1"/>
</dbReference>
<evidence type="ECO:0000313" key="3">
    <source>
        <dbReference type="EMBL" id="ACY75934.1"/>
    </source>
</evidence>
<organismHost>
    <name type="scientific">Prochlorococcus</name>
    <dbReference type="NCBI Taxonomy" id="1218"/>
</organismHost>
<dbReference type="SMR" id="D1LVM5"/>
<evidence type="ECO:0000256" key="1">
    <source>
        <dbReference type="ARBA" id="ARBA00006908"/>
    </source>
</evidence>
<dbReference type="PANTHER" id="PTHR34557:SF1">
    <property type="entry name" value="PHYTOCHROMOBILIN:FERREDOXIN OXIDOREDUCTASE, CHLOROPLASTIC"/>
    <property type="match status" value="1"/>
</dbReference>